<comment type="caution">
    <text evidence="1">The sequence shown here is derived from an EMBL/GenBank/DDBJ whole genome shotgun (WGS) entry which is preliminary data.</text>
</comment>
<organism evidence="1 2">
    <name type="scientific">Micromonospora reichwaldensis</name>
    <dbReference type="NCBI Taxonomy" id="3075516"/>
    <lineage>
        <taxon>Bacteria</taxon>
        <taxon>Bacillati</taxon>
        <taxon>Actinomycetota</taxon>
        <taxon>Actinomycetes</taxon>
        <taxon>Micromonosporales</taxon>
        <taxon>Micromonosporaceae</taxon>
        <taxon>Micromonospora</taxon>
    </lineage>
</organism>
<name>A0ABU2WWK2_9ACTN</name>
<dbReference type="RefSeq" id="WP_311412316.1">
    <property type="nucleotide sequence ID" value="NZ_JAVRFL010000015.1"/>
</dbReference>
<gene>
    <name evidence="1" type="ORF">RM555_15050</name>
</gene>
<evidence type="ECO:0000313" key="2">
    <source>
        <dbReference type="Proteomes" id="UP001180973"/>
    </source>
</evidence>
<dbReference type="Proteomes" id="UP001180973">
    <property type="component" value="Unassembled WGS sequence"/>
</dbReference>
<evidence type="ECO:0000313" key="1">
    <source>
        <dbReference type="EMBL" id="MDT0530307.1"/>
    </source>
</evidence>
<keyword evidence="2" id="KW-1185">Reference proteome</keyword>
<dbReference type="EMBL" id="JAVRFL010000015">
    <property type="protein sequence ID" value="MDT0530307.1"/>
    <property type="molecule type" value="Genomic_DNA"/>
</dbReference>
<sequence length="172" mass="19184">MTDSHVVQPLSFGYSFDVGDARRLRLLDERGAELTIVEPRRGAEKAAWPPRSRMSAFQADTVAVTLTTGERFEFVNGRSAPCRRRNAGTTWTLRGRRYEVVHTSSRRAQLRRDGVLLASARSSSRRYGPVRTTLEAECDVADRIGVVLLEQVVRPGRPMAFFAALDMLAMSG</sequence>
<proteinExistence type="predicted"/>
<reference evidence="1" key="1">
    <citation type="submission" date="2023-09" db="EMBL/GenBank/DDBJ databases">
        <title>30 novel species of actinomycetes from the DSMZ collection.</title>
        <authorList>
            <person name="Nouioui I."/>
        </authorList>
    </citation>
    <scope>NUCLEOTIDE SEQUENCE</scope>
    <source>
        <strain evidence="1">DSM 115977</strain>
    </source>
</reference>
<accession>A0ABU2WWK2</accession>
<protein>
    <submittedName>
        <fullName evidence="1">Uncharacterized protein</fullName>
    </submittedName>
</protein>